<evidence type="ECO:0000256" key="1">
    <source>
        <dbReference type="ARBA" id="ARBA00004752"/>
    </source>
</evidence>
<accession>A0ABX5FBS7</accession>
<comment type="similarity">
    <text evidence="10">Belongs to the glycosyl hydrolase 24 family.</text>
</comment>
<feature type="domain" description="L,D-TPase catalytic" evidence="12">
    <location>
        <begin position="324"/>
        <end position="473"/>
    </location>
</feature>
<evidence type="ECO:0000256" key="6">
    <source>
        <dbReference type="ARBA" id="ARBA00022984"/>
    </source>
</evidence>
<dbReference type="InterPro" id="IPR038063">
    <property type="entry name" value="Transpep_catalytic_dom"/>
</dbReference>
<dbReference type="EC" id="3.2.1.17" evidence="10"/>
<dbReference type="PANTHER" id="PTHR38107">
    <property type="match status" value="1"/>
</dbReference>
<dbReference type="Proteomes" id="UP000238218">
    <property type="component" value="Unassembled WGS sequence"/>
</dbReference>
<reference evidence="13 14" key="2">
    <citation type="submission" date="2018-03" db="EMBL/GenBank/DDBJ databases">
        <title>The ancient ancestry and fast evolution of plastids.</title>
        <authorList>
            <person name="Moore K.R."/>
            <person name="Magnabosco C."/>
            <person name="Momper L."/>
            <person name="Gold D.A."/>
            <person name="Bosak T."/>
            <person name="Fournier G.P."/>
        </authorList>
    </citation>
    <scope>NUCLEOTIDE SEQUENCE [LARGE SCALE GENOMIC DNA]</scope>
    <source>
        <strain evidence="13 14">CCALA 015</strain>
    </source>
</reference>
<evidence type="ECO:0000256" key="5">
    <source>
        <dbReference type="ARBA" id="ARBA00022960"/>
    </source>
</evidence>
<evidence type="ECO:0000256" key="7">
    <source>
        <dbReference type="ARBA" id="ARBA00023200"/>
    </source>
</evidence>
<keyword evidence="5 9" id="KW-0133">Cell shape</keyword>
<evidence type="ECO:0000256" key="11">
    <source>
        <dbReference type="SAM" id="MobiDB-lite"/>
    </source>
</evidence>
<keyword evidence="3 10" id="KW-0081">Bacteriolytic enzyme</keyword>
<comment type="pathway">
    <text evidence="1 9">Cell wall biogenesis; peptidoglycan biosynthesis.</text>
</comment>
<dbReference type="SUPFAM" id="SSF141523">
    <property type="entry name" value="L,D-transpeptidase catalytic domain-like"/>
    <property type="match status" value="1"/>
</dbReference>
<dbReference type="Pfam" id="PF03734">
    <property type="entry name" value="YkuD"/>
    <property type="match status" value="1"/>
</dbReference>
<dbReference type="Pfam" id="PF00959">
    <property type="entry name" value="Phage_lysozyme"/>
    <property type="match status" value="1"/>
</dbReference>
<dbReference type="InterPro" id="IPR023346">
    <property type="entry name" value="Lysozyme-like_dom_sf"/>
</dbReference>
<organism evidence="13 14">
    <name type="scientific">Aphanothece cf. minutissima CCALA 015</name>
    <dbReference type="NCBI Taxonomy" id="2107695"/>
    <lineage>
        <taxon>Bacteria</taxon>
        <taxon>Bacillati</taxon>
        <taxon>Cyanobacteriota</taxon>
        <taxon>Cyanophyceae</taxon>
        <taxon>Oscillatoriophycideae</taxon>
        <taxon>Chroococcales</taxon>
        <taxon>Aphanothecaceae</taxon>
        <taxon>Aphanothece</taxon>
    </lineage>
</organism>
<evidence type="ECO:0000313" key="13">
    <source>
        <dbReference type="EMBL" id="PSB39370.1"/>
    </source>
</evidence>
<keyword evidence="6 9" id="KW-0573">Peptidoglycan synthesis</keyword>
<evidence type="ECO:0000256" key="2">
    <source>
        <dbReference type="ARBA" id="ARBA00022529"/>
    </source>
</evidence>
<sequence>MPYITARQDAGLSPSPAAADADSYVASGSRIAVTWVRPAPGSDLAIARLAGPYTCPGGAVPLPDGEQRYLNPARFIIPDEAWLPAPGGGALPPEVAQLNHHYEGCRLQAYPDPRTGGAPITIGWGSTFYQDGSPIRLGDVITQEQADALYEHNCRERFWKVLEATIPFWAEMGDRQRAALCSFAYNNGAHFHGDGYHDTLDRHLRERRWSAVPAALMLYRNPGETVEVGLGRRRRAEGLVWGGMEPAAACAQAEREIRTPADCEAWEQRLKQEIAGPTPAAKALTAPPAASAAPAPATERPTDPPGLVGPKKTPRDFGFSGSDSHVVVNDVSETARAYDVEGRLLWEIPALARGHGREDQYRDTSTDTPPGIYRIAKKVYRDYEQDPSPTYSDDRLSYGWYSFDLEDLEMQERRFGRAGIMVHGGGSACGWPGAWAPRQRLHATLGCVRLHNEDLRDRLLPLVEQGTVYVSVYQEA</sequence>
<dbReference type="PANTHER" id="PTHR38107:SF3">
    <property type="entry name" value="LYSOZYME RRRD-RELATED"/>
    <property type="match status" value="1"/>
</dbReference>
<keyword evidence="10" id="KW-0378">Hydrolase</keyword>
<dbReference type="InterPro" id="IPR051018">
    <property type="entry name" value="Bacteriophage_GH24"/>
</dbReference>
<comment type="caution">
    <text evidence="13">The sequence shown here is derived from an EMBL/GenBank/DDBJ whole genome shotgun (WGS) entry which is preliminary data.</text>
</comment>
<evidence type="ECO:0000256" key="8">
    <source>
        <dbReference type="ARBA" id="ARBA00023316"/>
    </source>
</evidence>
<proteinExistence type="inferred from homology"/>
<dbReference type="InterPro" id="IPR005490">
    <property type="entry name" value="LD_TPept_cat_dom"/>
</dbReference>
<feature type="active site" description="Nucleophile" evidence="9">
    <location>
        <position position="447"/>
    </location>
</feature>
<keyword evidence="8 9" id="KW-0961">Cell wall biogenesis/degradation</keyword>
<dbReference type="Gene3D" id="2.40.440.10">
    <property type="entry name" value="L,D-transpeptidase catalytic domain-like"/>
    <property type="match status" value="1"/>
</dbReference>
<dbReference type="InterPro" id="IPR002196">
    <property type="entry name" value="Glyco_hydro_24"/>
</dbReference>
<evidence type="ECO:0000313" key="14">
    <source>
        <dbReference type="Proteomes" id="UP000238218"/>
    </source>
</evidence>
<dbReference type="PROSITE" id="PS52029">
    <property type="entry name" value="LD_TPASE"/>
    <property type="match status" value="1"/>
</dbReference>
<evidence type="ECO:0000256" key="3">
    <source>
        <dbReference type="ARBA" id="ARBA00022638"/>
    </source>
</evidence>
<evidence type="ECO:0000256" key="10">
    <source>
        <dbReference type="RuleBase" id="RU003788"/>
    </source>
</evidence>
<dbReference type="InterPro" id="IPR023347">
    <property type="entry name" value="Lysozyme_dom_sf"/>
</dbReference>
<name>A0ABX5FBS7_9CHRO</name>
<feature type="active site" description="Proton donor/acceptor" evidence="9">
    <location>
        <position position="423"/>
    </location>
</feature>
<keyword evidence="14" id="KW-1185">Reference proteome</keyword>
<dbReference type="InterPro" id="IPR033907">
    <property type="entry name" value="Endolysin_autolysin"/>
</dbReference>
<keyword evidence="7" id="KW-1035">Host cytoplasm</keyword>
<gene>
    <name evidence="13" type="ORF">C7B81_01620</name>
</gene>
<feature type="compositionally biased region" description="Low complexity" evidence="11">
    <location>
        <begin position="278"/>
        <end position="299"/>
    </location>
</feature>
<evidence type="ECO:0000256" key="4">
    <source>
        <dbReference type="ARBA" id="ARBA00022679"/>
    </source>
</evidence>
<dbReference type="RefSeq" id="WP_106219565.1">
    <property type="nucleotide sequence ID" value="NZ_PVWP01000001.1"/>
</dbReference>
<comment type="catalytic activity">
    <reaction evidence="10">
        <text>Hydrolysis of (1-&gt;4)-beta-linkages between N-acetylmuramic acid and N-acetyl-D-glucosamine residues in a peptidoglycan and between N-acetyl-D-glucosamine residues in chitodextrins.</text>
        <dbReference type="EC" id="3.2.1.17"/>
    </reaction>
</comment>
<keyword evidence="4" id="KW-0808">Transferase</keyword>
<keyword evidence="10" id="KW-0326">Glycosidase</keyword>
<dbReference type="CDD" id="cd16913">
    <property type="entry name" value="YkuD_like"/>
    <property type="match status" value="1"/>
</dbReference>
<evidence type="ECO:0000256" key="9">
    <source>
        <dbReference type="PROSITE-ProRule" id="PRU01373"/>
    </source>
</evidence>
<keyword evidence="2 10" id="KW-0929">Antimicrobial</keyword>
<dbReference type="Gene3D" id="1.10.530.40">
    <property type="match status" value="1"/>
</dbReference>
<protein>
    <recommendedName>
        <fullName evidence="10">Lysozyme</fullName>
        <ecNumber evidence="10">3.2.1.17</ecNumber>
    </recommendedName>
</protein>
<feature type="region of interest" description="Disordered" evidence="11">
    <location>
        <begin position="278"/>
        <end position="320"/>
    </location>
</feature>
<dbReference type="SUPFAM" id="SSF53955">
    <property type="entry name" value="Lysozyme-like"/>
    <property type="match status" value="1"/>
</dbReference>
<dbReference type="CDD" id="cd00737">
    <property type="entry name" value="lyz_endolysin_autolysin"/>
    <property type="match status" value="1"/>
</dbReference>
<reference evidence="13 14" key="1">
    <citation type="submission" date="2018-02" db="EMBL/GenBank/DDBJ databases">
        <authorList>
            <person name="Moore K."/>
            <person name="Momper L."/>
        </authorList>
    </citation>
    <scope>NUCLEOTIDE SEQUENCE [LARGE SCALE GENOMIC DNA]</scope>
    <source>
        <strain evidence="13 14">CCALA 015</strain>
    </source>
</reference>
<dbReference type="EMBL" id="PVWP01000001">
    <property type="protein sequence ID" value="PSB39370.1"/>
    <property type="molecule type" value="Genomic_DNA"/>
</dbReference>
<evidence type="ECO:0000259" key="12">
    <source>
        <dbReference type="PROSITE" id="PS52029"/>
    </source>
</evidence>